<dbReference type="InterPro" id="IPR014729">
    <property type="entry name" value="Rossmann-like_a/b/a_fold"/>
</dbReference>
<evidence type="ECO:0000313" key="7">
    <source>
        <dbReference type="Proteomes" id="UP001318860"/>
    </source>
</evidence>
<dbReference type="InterPro" id="IPR011598">
    <property type="entry name" value="bHLH_dom"/>
</dbReference>
<organism evidence="6 7">
    <name type="scientific">Rehmannia glutinosa</name>
    <name type="common">Chinese foxglove</name>
    <dbReference type="NCBI Taxonomy" id="99300"/>
    <lineage>
        <taxon>Eukaryota</taxon>
        <taxon>Viridiplantae</taxon>
        <taxon>Streptophyta</taxon>
        <taxon>Embryophyta</taxon>
        <taxon>Tracheophyta</taxon>
        <taxon>Spermatophyta</taxon>
        <taxon>Magnoliopsida</taxon>
        <taxon>eudicotyledons</taxon>
        <taxon>Gunneridae</taxon>
        <taxon>Pentapetalae</taxon>
        <taxon>asterids</taxon>
        <taxon>lamiids</taxon>
        <taxon>Lamiales</taxon>
        <taxon>Orobanchaceae</taxon>
        <taxon>Rehmannieae</taxon>
        <taxon>Rehmannia</taxon>
    </lineage>
</organism>
<dbReference type="SMART" id="SM00353">
    <property type="entry name" value="HLH"/>
    <property type="match status" value="1"/>
</dbReference>
<dbReference type="InterPro" id="IPR006015">
    <property type="entry name" value="Universal_stress_UspA"/>
</dbReference>
<keyword evidence="3" id="KW-0804">Transcription</keyword>
<evidence type="ECO:0000256" key="1">
    <source>
        <dbReference type="ARBA" id="ARBA00004123"/>
    </source>
</evidence>
<evidence type="ECO:0000259" key="5">
    <source>
        <dbReference type="PROSITE" id="PS50888"/>
    </source>
</evidence>
<feature type="domain" description="BHLH" evidence="5">
    <location>
        <begin position="131"/>
        <end position="181"/>
    </location>
</feature>
<accession>A0ABR0VG55</accession>
<dbReference type="PROSITE" id="PS50888">
    <property type="entry name" value="BHLH"/>
    <property type="match status" value="1"/>
</dbReference>
<dbReference type="Gene3D" id="4.10.280.10">
    <property type="entry name" value="Helix-loop-helix DNA-binding domain"/>
    <property type="match status" value="1"/>
</dbReference>
<evidence type="ECO:0000313" key="6">
    <source>
        <dbReference type="EMBL" id="KAK6134128.1"/>
    </source>
</evidence>
<dbReference type="Pfam" id="PF00010">
    <property type="entry name" value="HLH"/>
    <property type="match status" value="1"/>
</dbReference>
<dbReference type="SUPFAM" id="SSF47459">
    <property type="entry name" value="HLH, helix-loop-helix DNA-binding domain"/>
    <property type="match status" value="1"/>
</dbReference>
<dbReference type="Proteomes" id="UP001318860">
    <property type="component" value="Unassembled WGS sequence"/>
</dbReference>
<evidence type="ECO:0000256" key="4">
    <source>
        <dbReference type="ARBA" id="ARBA00023242"/>
    </source>
</evidence>
<dbReference type="InterPro" id="IPR006016">
    <property type="entry name" value="UspA"/>
</dbReference>
<keyword evidence="7" id="KW-1185">Reference proteome</keyword>
<dbReference type="CDD" id="cd23659">
    <property type="entry name" value="USP_At3g01520-like"/>
    <property type="match status" value="1"/>
</dbReference>
<name>A0ABR0VG55_REHGL</name>
<comment type="caution">
    <text evidence="6">The sequence shown here is derived from an EMBL/GenBank/DDBJ whole genome shotgun (WGS) entry which is preliminary data.</text>
</comment>
<evidence type="ECO:0000256" key="3">
    <source>
        <dbReference type="ARBA" id="ARBA00023163"/>
    </source>
</evidence>
<keyword evidence="2" id="KW-0805">Transcription regulation</keyword>
<dbReference type="Pfam" id="PF00582">
    <property type="entry name" value="Usp"/>
    <property type="match status" value="1"/>
</dbReference>
<dbReference type="InterPro" id="IPR024097">
    <property type="entry name" value="bHLH_ZIP_TF"/>
</dbReference>
<gene>
    <name evidence="6" type="ORF">DH2020_032128</name>
</gene>
<sequence length="425" mass="47410">MENFNMNTVNHGIMHDGFSDHHQNQSHQLPMAFDDEIPRSIGPNLPIFDPMVTFFPSGHGCNNIMNNMVHEHEIQVNLSPSVSGTGFVGTNNKVNKKHLGENYGGKKRKRISEREIEKPREVVHVRAKRGQATDSHSLAERLRREKINDKLRCLQDLVPGCYKTMGMAVMLDVIINYVRSLQNQIDFLSMKLSAASLFYDFNSSEAEAMESVQEDQEMESGGEKKKVMVAIDESDCSHYALEWTLQNLRETLENSKLVIFTAQPVADYAVELVRSVQENHKRIAEALLDKAKDICSHHGVAADTFTEIGDPKDAICGAVEKLNIQLLVLGSHGRKALQRSMKDKYVGAKVDEGKVEEVKEPEDWDKEPEASAVGKSKVTHVTKSLNQAGWLMGLTSSEVPSLPSLPSPAARIGQFLLRPPAIDDQ</sequence>
<proteinExistence type="predicted"/>
<dbReference type="Gene3D" id="3.40.50.620">
    <property type="entry name" value="HUPs"/>
    <property type="match status" value="1"/>
</dbReference>
<dbReference type="EMBL" id="JABTTQ020001175">
    <property type="protein sequence ID" value="KAK6134128.1"/>
    <property type="molecule type" value="Genomic_DNA"/>
</dbReference>
<keyword evidence="4" id="KW-0539">Nucleus</keyword>
<dbReference type="InterPro" id="IPR036638">
    <property type="entry name" value="HLH_DNA-bd_sf"/>
</dbReference>
<dbReference type="PRINTS" id="PR01438">
    <property type="entry name" value="UNVRSLSTRESS"/>
</dbReference>
<evidence type="ECO:0000256" key="2">
    <source>
        <dbReference type="ARBA" id="ARBA00023015"/>
    </source>
</evidence>
<comment type="subcellular location">
    <subcellularLocation>
        <location evidence="1">Nucleus</location>
    </subcellularLocation>
</comment>
<protein>
    <recommendedName>
        <fullName evidence="5">BHLH domain-containing protein</fullName>
    </recommendedName>
</protein>
<dbReference type="PANTHER" id="PTHR12565:SF367">
    <property type="entry name" value="TRANSCRIPTION FACTOR BHLH75"/>
    <property type="match status" value="1"/>
</dbReference>
<reference evidence="6 7" key="1">
    <citation type="journal article" date="2021" name="Comput. Struct. Biotechnol. J.">
        <title>De novo genome assembly of the potent medicinal plant Rehmannia glutinosa using nanopore technology.</title>
        <authorList>
            <person name="Ma L."/>
            <person name="Dong C."/>
            <person name="Song C."/>
            <person name="Wang X."/>
            <person name="Zheng X."/>
            <person name="Niu Y."/>
            <person name="Chen S."/>
            <person name="Feng W."/>
        </authorList>
    </citation>
    <scope>NUCLEOTIDE SEQUENCE [LARGE SCALE GENOMIC DNA]</scope>
    <source>
        <strain evidence="6">DH-2019</strain>
    </source>
</reference>
<dbReference type="PANTHER" id="PTHR12565">
    <property type="entry name" value="STEROL REGULATORY ELEMENT-BINDING PROTEIN"/>
    <property type="match status" value="1"/>
</dbReference>
<dbReference type="SUPFAM" id="SSF52402">
    <property type="entry name" value="Adenine nucleotide alpha hydrolases-like"/>
    <property type="match status" value="1"/>
</dbReference>